<dbReference type="GO" id="GO:0008168">
    <property type="term" value="F:methyltransferase activity"/>
    <property type="evidence" value="ECO:0007669"/>
    <property type="project" value="UniProtKB-KW"/>
</dbReference>
<dbReference type="GO" id="GO:0032259">
    <property type="term" value="P:methylation"/>
    <property type="evidence" value="ECO:0007669"/>
    <property type="project" value="UniProtKB-KW"/>
</dbReference>
<feature type="domain" description="Methyltransferase" evidence="3">
    <location>
        <begin position="50"/>
        <end position="148"/>
    </location>
</feature>
<dbReference type="Pfam" id="PF13649">
    <property type="entry name" value="Methyltransf_25"/>
    <property type="match status" value="1"/>
</dbReference>
<proteinExistence type="predicted"/>
<dbReference type="SUPFAM" id="SSF53335">
    <property type="entry name" value="S-adenosyl-L-methionine-dependent methyltransferases"/>
    <property type="match status" value="1"/>
</dbReference>
<evidence type="ECO:0000256" key="2">
    <source>
        <dbReference type="ARBA" id="ARBA00022679"/>
    </source>
</evidence>
<evidence type="ECO:0000313" key="4">
    <source>
        <dbReference type="EMBL" id="SFL70113.1"/>
    </source>
</evidence>
<keyword evidence="1 4" id="KW-0489">Methyltransferase</keyword>
<keyword evidence="5" id="KW-1185">Reference proteome</keyword>
<dbReference type="STRING" id="334253.SAMN04487943_103174"/>
<evidence type="ECO:0000256" key="1">
    <source>
        <dbReference type="ARBA" id="ARBA00022603"/>
    </source>
</evidence>
<dbReference type="OrthoDB" id="213472at2"/>
<evidence type="ECO:0000259" key="3">
    <source>
        <dbReference type="Pfam" id="PF13649"/>
    </source>
</evidence>
<protein>
    <submittedName>
        <fullName evidence="4">tRNA (Cmo5U34)-methyltransferase</fullName>
    </submittedName>
</protein>
<dbReference type="RefSeq" id="WP_091482726.1">
    <property type="nucleotide sequence ID" value="NZ_FOTR01000003.1"/>
</dbReference>
<name>A0A1I4JV56_9BACI</name>
<keyword evidence="2 4" id="KW-0808">Transferase</keyword>
<gene>
    <name evidence="4" type="ORF">SAMN04487943_103174</name>
</gene>
<dbReference type="InterPro" id="IPR029063">
    <property type="entry name" value="SAM-dependent_MTases_sf"/>
</dbReference>
<organism evidence="4 5">
    <name type="scientific">Gracilibacillus orientalis</name>
    <dbReference type="NCBI Taxonomy" id="334253"/>
    <lineage>
        <taxon>Bacteria</taxon>
        <taxon>Bacillati</taxon>
        <taxon>Bacillota</taxon>
        <taxon>Bacilli</taxon>
        <taxon>Bacillales</taxon>
        <taxon>Bacillaceae</taxon>
        <taxon>Gracilibacillus</taxon>
    </lineage>
</organism>
<dbReference type="Proteomes" id="UP000198565">
    <property type="component" value="Unassembled WGS sequence"/>
</dbReference>
<reference evidence="5" key="1">
    <citation type="submission" date="2016-10" db="EMBL/GenBank/DDBJ databases">
        <authorList>
            <person name="Varghese N."/>
            <person name="Submissions S."/>
        </authorList>
    </citation>
    <scope>NUCLEOTIDE SEQUENCE [LARGE SCALE GENOMIC DNA]</scope>
    <source>
        <strain evidence="5">CGMCC 1.4250</strain>
    </source>
</reference>
<dbReference type="PANTHER" id="PTHR43861">
    <property type="entry name" value="TRANS-ACONITATE 2-METHYLTRANSFERASE-RELATED"/>
    <property type="match status" value="1"/>
</dbReference>
<accession>A0A1I4JV56</accession>
<dbReference type="PANTHER" id="PTHR43861:SF1">
    <property type="entry name" value="TRANS-ACONITATE 2-METHYLTRANSFERASE"/>
    <property type="match status" value="1"/>
</dbReference>
<dbReference type="EMBL" id="FOTR01000003">
    <property type="protein sequence ID" value="SFL70113.1"/>
    <property type="molecule type" value="Genomic_DNA"/>
</dbReference>
<dbReference type="InterPro" id="IPR041698">
    <property type="entry name" value="Methyltransf_25"/>
</dbReference>
<dbReference type="CDD" id="cd02440">
    <property type="entry name" value="AdoMet_MTases"/>
    <property type="match status" value="1"/>
</dbReference>
<dbReference type="Gene3D" id="3.40.50.150">
    <property type="entry name" value="Vaccinia Virus protein VP39"/>
    <property type="match status" value="1"/>
</dbReference>
<dbReference type="AlphaFoldDB" id="A0A1I4JV56"/>
<sequence length="235" mass="26797">MTISNLSWHNDTVKGYPSTIDRKVPGYQLLHELTSLLLKEKLSTQNITKVLIVGAGGGKELITLTELLPDNVQLTALDPSTKMLHIAKEVLKAKERKHSISFIEGYLEEQDFNQPFDAIICMLTFQFIQGKESRIRFAQYLTQSLHPGAPCFLSTMVDHDQHQNYFQTWRQQLIKHGGTNTEAVQFQESIGKRIFPIDEKELTNVLHQVSFTHISSYFQSLFFKGFVCFKGGTES</sequence>
<evidence type="ECO:0000313" key="5">
    <source>
        <dbReference type="Proteomes" id="UP000198565"/>
    </source>
</evidence>